<dbReference type="EMBL" id="JADBJN010000003">
    <property type="protein sequence ID" value="KAG5672720.1"/>
    <property type="molecule type" value="Genomic_DNA"/>
</dbReference>
<evidence type="ECO:0000313" key="3">
    <source>
        <dbReference type="Proteomes" id="UP001107558"/>
    </source>
</evidence>
<proteinExistence type="inferred from homology"/>
<dbReference type="PIRSF" id="PIRSF005715">
    <property type="entry name" value="VPS45_Sec1"/>
    <property type="match status" value="1"/>
</dbReference>
<dbReference type="PANTHER" id="PTHR11679">
    <property type="entry name" value="VESICLE PROTEIN SORTING-ASSOCIATED"/>
    <property type="match status" value="1"/>
</dbReference>
<dbReference type="Pfam" id="PF00995">
    <property type="entry name" value="Sec1"/>
    <property type="match status" value="1"/>
</dbReference>
<dbReference type="AlphaFoldDB" id="A0A9J6BSN4"/>
<dbReference type="InterPro" id="IPR043127">
    <property type="entry name" value="Sec-1-like_dom3a"/>
</dbReference>
<dbReference type="Gene3D" id="3.90.830.10">
    <property type="entry name" value="Syntaxin Binding Protein 1, Chain A, domain 2"/>
    <property type="match status" value="1"/>
</dbReference>
<sequence>MGDFSHLITQKVNLALVQELALNELIEILDKCEGTKVLMWDETLTGPISLIAKPEILKDRNVVKMFPIKAGDLPNVDVRNFIFITRPNLQLMNAIASNIHSDERKNRVYRKNFYLFFLPKRSLLCENQLKSKGVYGNFQVIDDFKCQLFPFDSDVISMEYPDAYKEIYIEGDYTCLHHSATALCTIQKLYGRIPKIVGKGKFAEKVKELAKTMILNEDISIERGSIDQLIILDRSIDIMSALATQLTYEGLIDEFYGINNTIVNFPASKFNSQGEEASFNRMTSTTEKKQIILNSKEELYVELRDKNFNAVGPVLSRLAKTLTDAANERHGEKTIKELKEIVEKLPKLKANELSFANHTTIASLIKEHISQYDFLDELSCEQDFMMCVDLDKSNEYIEGMICKQKPLENILRLICMQSAAGNGLKQKVFDGYKKEIAHSYGLDALLKLGKLEKVGMIRVQSGARSYNILRKTLNLTVEDFMEVAPKDISYVHSFYAPMLVRIVEHSLKPLGWNGLNDILSCIPEPSFEDYQLPLVNGSSSTTGRRDSLTSEMSQSDIPRVILVFFAGGCTFAEISALRFLSQQDDNNVEFVIATTKIINKHTFLSSIIN</sequence>
<dbReference type="Gene3D" id="3.40.50.2060">
    <property type="match status" value="1"/>
</dbReference>
<dbReference type="Proteomes" id="UP001107558">
    <property type="component" value="Chromosome 3"/>
</dbReference>
<dbReference type="InterPro" id="IPR043154">
    <property type="entry name" value="Sec-1-like_dom1"/>
</dbReference>
<comment type="caution">
    <text evidence="2">The sequence shown here is derived from an EMBL/GenBank/DDBJ whole genome shotgun (WGS) entry which is preliminary data.</text>
</comment>
<comment type="similarity">
    <text evidence="1">Belongs to the STXBP/unc-18/SEC1 family.</text>
</comment>
<reference evidence="2" key="1">
    <citation type="submission" date="2021-03" db="EMBL/GenBank/DDBJ databases">
        <title>Chromosome level genome of the anhydrobiotic midge Polypedilum vanderplanki.</title>
        <authorList>
            <person name="Yoshida Y."/>
            <person name="Kikawada T."/>
            <person name="Gusev O."/>
        </authorList>
    </citation>
    <scope>NUCLEOTIDE SEQUENCE</scope>
    <source>
        <strain evidence="2">NIAS01</strain>
        <tissue evidence="2">Whole body or cell culture</tissue>
    </source>
</reference>
<protein>
    <recommendedName>
        <fullName evidence="4">Vacuolar protein sorting-associated protein 33A</fullName>
    </recommendedName>
</protein>
<evidence type="ECO:0000313" key="2">
    <source>
        <dbReference type="EMBL" id="KAG5672720.1"/>
    </source>
</evidence>
<accession>A0A9J6BSN4</accession>
<dbReference type="Gene3D" id="3.40.50.1910">
    <property type="match status" value="2"/>
</dbReference>
<dbReference type="InterPro" id="IPR043155">
    <property type="entry name" value="VPS33_dom3b"/>
</dbReference>
<dbReference type="InterPro" id="IPR036045">
    <property type="entry name" value="Sec1-like_sf"/>
</dbReference>
<evidence type="ECO:0000256" key="1">
    <source>
        <dbReference type="ARBA" id="ARBA00009884"/>
    </source>
</evidence>
<keyword evidence="3" id="KW-1185">Reference proteome</keyword>
<dbReference type="InterPro" id="IPR001619">
    <property type="entry name" value="Sec1-like"/>
</dbReference>
<dbReference type="GO" id="GO:0016192">
    <property type="term" value="P:vesicle-mediated transport"/>
    <property type="evidence" value="ECO:0007669"/>
    <property type="project" value="InterPro"/>
</dbReference>
<dbReference type="SUPFAM" id="SSF56815">
    <property type="entry name" value="Sec1/munc18-like (SM) proteins"/>
    <property type="match status" value="1"/>
</dbReference>
<evidence type="ECO:0008006" key="4">
    <source>
        <dbReference type="Google" id="ProtNLM"/>
    </source>
</evidence>
<gene>
    <name evidence="2" type="ORF">PVAND_002821</name>
</gene>
<organism evidence="2 3">
    <name type="scientific">Polypedilum vanderplanki</name>
    <name type="common">Sleeping chironomid midge</name>
    <dbReference type="NCBI Taxonomy" id="319348"/>
    <lineage>
        <taxon>Eukaryota</taxon>
        <taxon>Metazoa</taxon>
        <taxon>Ecdysozoa</taxon>
        <taxon>Arthropoda</taxon>
        <taxon>Hexapoda</taxon>
        <taxon>Insecta</taxon>
        <taxon>Pterygota</taxon>
        <taxon>Neoptera</taxon>
        <taxon>Endopterygota</taxon>
        <taxon>Diptera</taxon>
        <taxon>Nematocera</taxon>
        <taxon>Chironomoidea</taxon>
        <taxon>Chironomidae</taxon>
        <taxon>Chironominae</taxon>
        <taxon>Polypedilum</taxon>
        <taxon>Polypedilum</taxon>
    </lineage>
</organism>
<dbReference type="Gene3D" id="1.25.40.850">
    <property type="match status" value="1"/>
</dbReference>
<name>A0A9J6BSN4_POLVA</name>
<dbReference type="OrthoDB" id="10262287at2759"/>
<dbReference type="InterPro" id="IPR027482">
    <property type="entry name" value="Sec1-like_dom2"/>
</dbReference>